<dbReference type="OrthoDB" id="6007799at2"/>
<dbReference type="PATRIC" id="fig|1603606.3.peg.1630"/>
<keyword evidence="3" id="KW-1185">Reference proteome</keyword>
<dbReference type="RefSeq" id="WP_053550402.1">
    <property type="nucleotide sequence ID" value="NZ_CP010802.1"/>
</dbReference>
<proteinExistence type="predicted"/>
<reference evidence="2 3" key="1">
    <citation type="submission" date="2015-07" db="EMBL/GenBank/DDBJ databases">
        <title>Isolation and Genomic Characterization of a Novel Halophilic Metal-Reducing Deltaproteobacterium from the Deep Subsurface.</title>
        <authorList>
            <person name="Badalamenti J.P."/>
            <person name="Summers Z.M."/>
            <person name="Gralnick J.A."/>
            <person name="Bond D.R."/>
        </authorList>
    </citation>
    <scope>NUCLEOTIDE SEQUENCE [LARGE SCALE GENOMIC DNA]</scope>
    <source>
        <strain evidence="2 3">WTL</strain>
    </source>
</reference>
<dbReference type="EMBL" id="CP010802">
    <property type="protein sequence ID" value="ALC16277.1"/>
    <property type="molecule type" value="Genomic_DNA"/>
</dbReference>
<dbReference type="Proteomes" id="UP000057158">
    <property type="component" value="Chromosome"/>
</dbReference>
<evidence type="ECO:0008006" key="4">
    <source>
        <dbReference type="Google" id="ProtNLM"/>
    </source>
</evidence>
<feature type="signal peptide" evidence="1">
    <location>
        <begin position="1"/>
        <end position="19"/>
    </location>
</feature>
<evidence type="ECO:0000313" key="2">
    <source>
        <dbReference type="EMBL" id="ALC16277.1"/>
    </source>
</evidence>
<dbReference type="AlphaFoldDB" id="A0A0M4D058"/>
<keyword evidence="1" id="KW-0732">Signal</keyword>
<sequence>MKFILALITVAALTLPAFGAVTPEPYVATYAVSYRGFSVGELRFELRREEPERFVLEVRASPHLLARIFVGRKALERSVMQIDEEGVRPLSWFVEDGKSGDRKDGALDYDWDGGRVSGNVDGKQVVLPTEAGLQDRTSLQVAVMTKLLRGEEPGAISVLDSDRVRHYSYDRLGVERIRTEAGEFETVLFVSTRIGSSRLSRVWHAPSLGYLPVRAEQLRKGKVETVMELLRLERKVD</sequence>
<gene>
    <name evidence="2" type="ORF">DSOUD_1498</name>
</gene>
<dbReference type="InterPro" id="IPR021457">
    <property type="entry name" value="DUF3108"/>
</dbReference>
<name>A0A0M4D058_9BACT</name>
<evidence type="ECO:0000256" key="1">
    <source>
        <dbReference type="SAM" id="SignalP"/>
    </source>
</evidence>
<organism evidence="2 3">
    <name type="scientific">Desulfuromonas soudanensis</name>
    <dbReference type="NCBI Taxonomy" id="1603606"/>
    <lineage>
        <taxon>Bacteria</taxon>
        <taxon>Pseudomonadati</taxon>
        <taxon>Thermodesulfobacteriota</taxon>
        <taxon>Desulfuromonadia</taxon>
        <taxon>Desulfuromonadales</taxon>
        <taxon>Desulfuromonadaceae</taxon>
        <taxon>Desulfuromonas</taxon>
    </lineage>
</organism>
<dbReference type="Pfam" id="PF11306">
    <property type="entry name" value="DUF3108"/>
    <property type="match status" value="1"/>
</dbReference>
<accession>A0A0M4D058</accession>
<dbReference type="STRING" id="1603606.DSOUD_1498"/>
<feature type="chain" id="PRO_5005791981" description="DUF3108 domain-containing protein" evidence="1">
    <location>
        <begin position="20"/>
        <end position="237"/>
    </location>
</feature>
<dbReference type="KEGG" id="des:DSOUD_1498"/>
<evidence type="ECO:0000313" key="3">
    <source>
        <dbReference type="Proteomes" id="UP000057158"/>
    </source>
</evidence>
<protein>
    <recommendedName>
        <fullName evidence="4">DUF3108 domain-containing protein</fullName>
    </recommendedName>
</protein>